<protein>
    <submittedName>
        <fullName evidence="2">Type IV pilus assembly protein PilE</fullName>
    </submittedName>
</protein>
<dbReference type="GO" id="GO:0043683">
    <property type="term" value="P:type IV pilus assembly"/>
    <property type="evidence" value="ECO:0007669"/>
    <property type="project" value="InterPro"/>
</dbReference>
<sequence>MKTIRRTESGFTLIELMIVVAIIGIIGAIAYPSYIESVRKSNRADAKAMLNDVAQRLQRCYTAYSAYDDGNCTAAGAVTGGNTITSAEGMYTVAGVLAATTYDLTATPVAGTTQAGDAKCTSFTLDETGLRGATGSDSANCW</sequence>
<dbReference type="EMBL" id="FNFH01000009">
    <property type="protein sequence ID" value="SDK80397.1"/>
    <property type="molecule type" value="Genomic_DNA"/>
</dbReference>
<name>A0A1G9EW40_9GAMM</name>
<accession>A0A1G9EW40</accession>
<dbReference type="NCBIfam" id="TIGR02532">
    <property type="entry name" value="IV_pilin_GFxxxE"/>
    <property type="match status" value="1"/>
</dbReference>
<feature type="transmembrane region" description="Helical" evidence="1">
    <location>
        <begin position="12"/>
        <end position="34"/>
    </location>
</feature>
<evidence type="ECO:0000256" key="1">
    <source>
        <dbReference type="SAM" id="Phobius"/>
    </source>
</evidence>
<dbReference type="PANTHER" id="PTHR30093">
    <property type="entry name" value="GENERAL SECRETION PATHWAY PROTEIN G"/>
    <property type="match status" value="1"/>
</dbReference>
<reference evidence="3" key="1">
    <citation type="submission" date="2016-10" db="EMBL/GenBank/DDBJ databases">
        <authorList>
            <person name="Varghese N."/>
            <person name="Submissions S."/>
        </authorList>
    </citation>
    <scope>NUCLEOTIDE SEQUENCE [LARGE SCALE GENOMIC DNA]</scope>
    <source>
        <strain evidence="3">CGMCC 1.10658</strain>
    </source>
</reference>
<evidence type="ECO:0000313" key="3">
    <source>
        <dbReference type="Proteomes" id="UP000199305"/>
    </source>
</evidence>
<keyword evidence="3" id="KW-1185">Reference proteome</keyword>
<gene>
    <name evidence="2" type="ORF">SAMN05216212_3259</name>
</gene>
<dbReference type="RefSeq" id="WP_175453156.1">
    <property type="nucleotide sequence ID" value="NZ_FNFH01000009.1"/>
</dbReference>
<dbReference type="SUPFAM" id="SSF54523">
    <property type="entry name" value="Pili subunits"/>
    <property type="match status" value="1"/>
</dbReference>
<dbReference type="Pfam" id="PF16732">
    <property type="entry name" value="ComP_DUS"/>
    <property type="match status" value="1"/>
</dbReference>
<proteinExistence type="predicted"/>
<dbReference type="Proteomes" id="UP000199305">
    <property type="component" value="Unassembled WGS sequence"/>
</dbReference>
<dbReference type="Pfam" id="PF07963">
    <property type="entry name" value="N_methyl"/>
    <property type="match status" value="1"/>
</dbReference>
<dbReference type="InterPro" id="IPR045584">
    <property type="entry name" value="Pilin-like"/>
</dbReference>
<keyword evidence="1" id="KW-1133">Transmembrane helix</keyword>
<dbReference type="PANTHER" id="PTHR30093:SF47">
    <property type="entry name" value="TYPE IV PILUS NON-CORE MINOR PILIN PILE"/>
    <property type="match status" value="1"/>
</dbReference>
<keyword evidence="1" id="KW-0472">Membrane</keyword>
<dbReference type="STRING" id="658219.SAMN05216212_3259"/>
<organism evidence="2 3">
    <name type="scientific">Microbulbifer yueqingensis</name>
    <dbReference type="NCBI Taxonomy" id="658219"/>
    <lineage>
        <taxon>Bacteria</taxon>
        <taxon>Pseudomonadati</taxon>
        <taxon>Pseudomonadota</taxon>
        <taxon>Gammaproteobacteria</taxon>
        <taxon>Cellvibrionales</taxon>
        <taxon>Microbulbiferaceae</taxon>
        <taxon>Microbulbifer</taxon>
    </lineage>
</organism>
<dbReference type="InterPro" id="IPR031982">
    <property type="entry name" value="PilE-like"/>
</dbReference>
<dbReference type="Gene3D" id="3.30.700.10">
    <property type="entry name" value="Glycoprotein, Type 4 Pilin"/>
    <property type="match status" value="1"/>
</dbReference>
<keyword evidence="1" id="KW-0812">Transmembrane</keyword>
<dbReference type="InterPro" id="IPR012902">
    <property type="entry name" value="N_methyl_site"/>
</dbReference>
<dbReference type="AlphaFoldDB" id="A0A1G9EW40"/>
<dbReference type="PROSITE" id="PS00409">
    <property type="entry name" value="PROKAR_NTER_METHYL"/>
    <property type="match status" value="1"/>
</dbReference>
<evidence type="ECO:0000313" key="2">
    <source>
        <dbReference type="EMBL" id="SDK80397.1"/>
    </source>
</evidence>